<dbReference type="GO" id="GO:0004175">
    <property type="term" value="F:endopeptidase activity"/>
    <property type="evidence" value="ECO:0007669"/>
    <property type="project" value="UniProtKB-ARBA"/>
</dbReference>
<keyword evidence="4" id="KW-1185">Reference proteome</keyword>
<gene>
    <name evidence="3" type="ORF">BST83_06850</name>
</gene>
<feature type="domain" description="CAAX prenyl protease 2/Lysostaphin resistance protein A-like" evidence="2">
    <location>
        <begin position="129"/>
        <end position="222"/>
    </location>
</feature>
<keyword evidence="1" id="KW-1133">Transmembrane helix</keyword>
<dbReference type="Proteomes" id="UP000239522">
    <property type="component" value="Unassembled WGS sequence"/>
</dbReference>
<organism evidence="3 4">
    <name type="scientific">Polaribacter filamentus</name>
    <dbReference type="NCBI Taxonomy" id="53483"/>
    <lineage>
        <taxon>Bacteria</taxon>
        <taxon>Pseudomonadati</taxon>
        <taxon>Bacteroidota</taxon>
        <taxon>Flavobacteriia</taxon>
        <taxon>Flavobacteriales</taxon>
        <taxon>Flavobacteriaceae</taxon>
    </lineage>
</organism>
<comment type="caution">
    <text evidence="3">The sequence shown here is derived from an EMBL/GenBank/DDBJ whole genome shotgun (WGS) entry which is preliminary data.</text>
</comment>
<dbReference type="EMBL" id="MQUA01000013">
    <property type="protein sequence ID" value="PQB06900.1"/>
    <property type="molecule type" value="Genomic_DNA"/>
</dbReference>
<dbReference type="InterPro" id="IPR003675">
    <property type="entry name" value="Rce1/LyrA-like_dom"/>
</dbReference>
<keyword evidence="1" id="KW-0472">Membrane</keyword>
<proteinExistence type="predicted"/>
<keyword evidence="1" id="KW-0812">Transmembrane</keyword>
<dbReference type="GO" id="GO:0080120">
    <property type="term" value="P:CAAX-box protein maturation"/>
    <property type="evidence" value="ECO:0007669"/>
    <property type="project" value="UniProtKB-ARBA"/>
</dbReference>
<dbReference type="OrthoDB" id="9807747at2"/>
<dbReference type="Pfam" id="PF02517">
    <property type="entry name" value="Rce1-like"/>
    <property type="match status" value="1"/>
</dbReference>
<feature type="transmembrane region" description="Helical" evidence="1">
    <location>
        <begin position="184"/>
        <end position="203"/>
    </location>
</feature>
<evidence type="ECO:0000259" key="2">
    <source>
        <dbReference type="Pfam" id="PF02517"/>
    </source>
</evidence>
<name>A0A2S7KWA8_9FLAO</name>
<dbReference type="AlphaFoldDB" id="A0A2S7KWA8"/>
<evidence type="ECO:0000256" key="1">
    <source>
        <dbReference type="SAM" id="Phobius"/>
    </source>
</evidence>
<evidence type="ECO:0000313" key="4">
    <source>
        <dbReference type="Proteomes" id="UP000239522"/>
    </source>
</evidence>
<protein>
    <recommendedName>
        <fullName evidence="2">CAAX prenyl protease 2/Lysostaphin resistance protein A-like domain-containing protein</fullName>
    </recommendedName>
</protein>
<sequence length="225" mass="25695">MEESIKINKPIHFAFDLIIYIAIMFLIRETSIPNTHYLVTGFLYSGTTLVLATLQMRRRGITWKSIGLRKPKSIPKTLLKSGIIFITIIITILTFKFIADSFSFFNSTTPNENTGLHASVKDVNYINFSIVLFFVWIQSALEELLERAFLITWLEGLMGNLRFKTAIAIAIQACIWGFRHSYDFSERSVTVALIGIIMGIAYVKFGRNLWPVIIAHIILNTMSMF</sequence>
<dbReference type="RefSeq" id="WP_104809142.1">
    <property type="nucleotide sequence ID" value="NZ_MQUA01000013.1"/>
</dbReference>
<evidence type="ECO:0000313" key="3">
    <source>
        <dbReference type="EMBL" id="PQB06900.1"/>
    </source>
</evidence>
<feature type="transmembrane region" description="Helical" evidence="1">
    <location>
        <begin position="37"/>
        <end position="56"/>
    </location>
</feature>
<feature type="transmembrane region" description="Helical" evidence="1">
    <location>
        <begin position="77"/>
        <end position="99"/>
    </location>
</feature>
<reference evidence="3 4" key="1">
    <citation type="submission" date="2016-11" db="EMBL/GenBank/DDBJ databases">
        <title>Trade-off between light-utilization and light-protection in marine flavobacteria.</title>
        <authorList>
            <person name="Kumagai Y."/>
        </authorList>
    </citation>
    <scope>NUCLEOTIDE SEQUENCE [LARGE SCALE GENOMIC DNA]</scope>
    <source>
        <strain evidence="3 4">ATCC 700397</strain>
    </source>
</reference>
<feature type="transmembrane region" description="Helical" evidence="1">
    <location>
        <begin position="12"/>
        <end position="31"/>
    </location>
</feature>
<accession>A0A2S7KWA8</accession>